<dbReference type="EMBL" id="OX465080">
    <property type="protein sequence ID" value="CAI9282935.1"/>
    <property type="molecule type" value="Genomic_DNA"/>
</dbReference>
<evidence type="ECO:0008006" key="3">
    <source>
        <dbReference type="Google" id="ProtNLM"/>
    </source>
</evidence>
<dbReference type="Proteomes" id="UP001177003">
    <property type="component" value="Chromosome 4"/>
</dbReference>
<proteinExistence type="predicted"/>
<evidence type="ECO:0000313" key="2">
    <source>
        <dbReference type="Proteomes" id="UP001177003"/>
    </source>
</evidence>
<accession>A0AA35YZ33</accession>
<keyword evidence="2" id="KW-1185">Reference proteome</keyword>
<protein>
    <recommendedName>
        <fullName evidence="3">DUF4283 domain-containing protein</fullName>
    </recommendedName>
</protein>
<evidence type="ECO:0000313" key="1">
    <source>
        <dbReference type="EMBL" id="CAI9282935.1"/>
    </source>
</evidence>
<name>A0AA35YZ33_LACSI</name>
<organism evidence="1 2">
    <name type="scientific">Lactuca saligna</name>
    <name type="common">Willowleaf lettuce</name>
    <dbReference type="NCBI Taxonomy" id="75948"/>
    <lineage>
        <taxon>Eukaryota</taxon>
        <taxon>Viridiplantae</taxon>
        <taxon>Streptophyta</taxon>
        <taxon>Embryophyta</taxon>
        <taxon>Tracheophyta</taxon>
        <taxon>Spermatophyta</taxon>
        <taxon>Magnoliopsida</taxon>
        <taxon>eudicotyledons</taxon>
        <taxon>Gunneridae</taxon>
        <taxon>Pentapetalae</taxon>
        <taxon>asterids</taxon>
        <taxon>campanulids</taxon>
        <taxon>Asterales</taxon>
        <taxon>Asteraceae</taxon>
        <taxon>Cichorioideae</taxon>
        <taxon>Cichorieae</taxon>
        <taxon>Lactucinae</taxon>
        <taxon>Lactuca</taxon>
    </lineage>
</organism>
<dbReference type="AlphaFoldDB" id="A0AA35YZ33"/>
<sequence>MRCTFGCDAREEVGRLKNSEKTIKLLSSSGSKEAMQNTLVGEVENFQALMNVKAFQEVEGCPSIQLRYLGGLKMILDFEGIKEKEEFLNNGREIWLPWFKKVSDWDPECNFNEIIASIIIHGVPQHAWCEEAFSIIAKTWG</sequence>
<gene>
    <name evidence="1" type="ORF">LSALG_LOCUS22555</name>
</gene>
<reference evidence="1" key="1">
    <citation type="submission" date="2023-04" db="EMBL/GenBank/DDBJ databases">
        <authorList>
            <person name="Vijverberg K."/>
            <person name="Xiong W."/>
            <person name="Schranz E."/>
        </authorList>
    </citation>
    <scope>NUCLEOTIDE SEQUENCE</scope>
</reference>